<dbReference type="GO" id="GO:0003723">
    <property type="term" value="F:RNA binding"/>
    <property type="evidence" value="ECO:0007669"/>
    <property type="project" value="UniProtKB-UniRule"/>
</dbReference>
<dbReference type="SMART" id="SM00358">
    <property type="entry name" value="DSRM"/>
    <property type="match status" value="3"/>
</dbReference>
<accession>A0A2G9FX80</accession>
<proteinExistence type="predicted"/>
<dbReference type="AlphaFoldDB" id="A0A2G9FX80"/>
<sequence length="488" mass="53644">MYKSKLQELCRRRRWELPEYDTVKDGPDHMPRFTATVNVRGQVFETPAHCRSAKEAQNTAARIAFEHFSVTSPPPVQPQPSSVNPQVQRQPSSANPQIQPRPSSANPQFQAVPSSAPLPTVPPVSPTPELQPVAAVSPLPVSPLPSSLPIPPPGLLVAKNDANTKPANSDKPQQNCEDTIQTPMVYRIAISSHDKSYKETLHLYKNRLQQYAQKQNLVFPVYTSEAEGPPHVRRFKSRVLFDGKVYETVEFFPTMKEAEQAAAKVACQALSIDATQEDGGLYKNLLQEFAQRRGLLCPSYRTVNSGPSHMPVFMSTVEVGSDTFRGAEAKTKKQAEMEAARVAYYALTGSPATESASVIERAVADNLTKNSQPTAMIQNYENAMEEEAEIHAKRAKFSPENVNVNVNAHLSGQSHSNSPPSDSNLPSGEVENSASAERPAENQPSLHRKTVVVPRKSSMPIPDGASVMPYSDDQWVAYKVELQQEPTA</sequence>
<feature type="compositionally biased region" description="Polar residues" evidence="4">
    <location>
        <begin position="161"/>
        <end position="176"/>
    </location>
</feature>
<evidence type="ECO:0000256" key="4">
    <source>
        <dbReference type="SAM" id="MobiDB-lite"/>
    </source>
</evidence>
<feature type="domain" description="DRBM" evidence="5">
    <location>
        <begin position="281"/>
        <end position="349"/>
    </location>
</feature>
<feature type="region of interest" description="Disordered" evidence="4">
    <location>
        <begin position="409"/>
        <end position="470"/>
    </location>
</feature>
<evidence type="ECO:0000256" key="1">
    <source>
        <dbReference type="ARBA" id="ARBA00022737"/>
    </source>
</evidence>
<name>A0A2G9FX80_9LAMI</name>
<dbReference type="EMBL" id="NKXS01009294">
    <property type="protein sequence ID" value="PIM97670.1"/>
    <property type="molecule type" value="Genomic_DNA"/>
</dbReference>
<evidence type="ECO:0000313" key="7">
    <source>
        <dbReference type="Proteomes" id="UP000231279"/>
    </source>
</evidence>
<evidence type="ECO:0000256" key="3">
    <source>
        <dbReference type="PROSITE-ProRule" id="PRU00266"/>
    </source>
</evidence>
<feature type="domain" description="DRBM" evidence="5">
    <location>
        <begin position="1"/>
        <end position="70"/>
    </location>
</feature>
<dbReference type="Proteomes" id="UP000231279">
    <property type="component" value="Unassembled WGS sequence"/>
</dbReference>
<dbReference type="SUPFAM" id="SSF54768">
    <property type="entry name" value="dsRNA-binding domain-like"/>
    <property type="match status" value="3"/>
</dbReference>
<keyword evidence="1" id="KW-0677">Repeat</keyword>
<feature type="domain" description="DRBM" evidence="5">
    <location>
        <begin position="203"/>
        <end position="272"/>
    </location>
</feature>
<dbReference type="PROSITE" id="PS50137">
    <property type="entry name" value="DS_RBD"/>
    <property type="match status" value="3"/>
</dbReference>
<dbReference type="Pfam" id="PF00035">
    <property type="entry name" value="dsrm"/>
    <property type="match status" value="3"/>
</dbReference>
<keyword evidence="2 3" id="KW-0694">RNA-binding</keyword>
<comment type="caution">
    <text evidence="6">The sequence shown here is derived from an EMBL/GenBank/DDBJ whole genome shotgun (WGS) entry which is preliminary data.</text>
</comment>
<protein>
    <recommendedName>
        <fullName evidence="5">DRBM domain-containing protein</fullName>
    </recommendedName>
</protein>
<organism evidence="6 7">
    <name type="scientific">Handroanthus impetiginosus</name>
    <dbReference type="NCBI Taxonomy" id="429701"/>
    <lineage>
        <taxon>Eukaryota</taxon>
        <taxon>Viridiplantae</taxon>
        <taxon>Streptophyta</taxon>
        <taxon>Embryophyta</taxon>
        <taxon>Tracheophyta</taxon>
        <taxon>Spermatophyta</taxon>
        <taxon>Magnoliopsida</taxon>
        <taxon>eudicotyledons</taxon>
        <taxon>Gunneridae</taxon>
        <taxon>Pentapetalae</taxon>
        <taxon>asterids</taxon>
        <taxon>lamiids</taxon>
        <taxon>Lamiales</taxon>
        <taxon>Bignoniaceae</taxon>
        <taxon>Crescentiina</taxon>
        <taxon>Tabebuia alliance</taxon>
        <taxon>Handroanthus</taxon>
    </lineage>
</organism>
<dbReference type="PANTHER" id="PTHR46031:SF16">
    <property type="entry name" value="DOUBLE-STRANDED RNA-BINDING PROTEIN 4"/>
    <property type="match status" value="1"/>
</dbReference>
<dbReference type="Gene3D" id="3.30.160.20">
    <property type="match status" value="3"/>
</dbReference>
<reference evidence="7" key="1">
    <citation type="journal article" date="2018" name="Gigascience">
        <title>Genome assembly of the Pink Ipe (Handroanthus impetiginosus, Bignoniaceae), a highly valued, ecologically keystone Neotropical timber forest tree.</title>
        <authorList>
            <person name="Silva-Junior O.B."/>
            <person name="Grattapaglia D."/>
            <person name="Novaes E."/>
            <person name="Collevatti R.G."/>
        </authorList>
    </citation>
    <scope>NUCLEOTIDE SEQUENCE [LARGE SCALE GENOMIC DNA]</scope>
    <source>
        <strain evidence="7">cv. UFG-1</strain>
    </source>
</reference>
<evidence type="ECO:0000313" key="6">
    <source>
        <dbReference type="EMBL" id="PIM97670.1"/>
    </source>
</evidence>
<gene>
    <name evidence="6" type="ORF">CDL12_29859</name>
</gene>
<keyword evidence="7" id="KW-1185">Reference proteome</keyword>
<dbReference type="InterPro" id="IPR014720">
    <property type="entry name" value="dsRBD_dom"/>
</dbReference>
<evidence type="ECO:0000259" key="5">
    <source>
        <dbReference type="PROSITE" id="PS50137"/>
    </source>
</evidence>
<feature type="compositionally biased region" description="Polar residues" evidence="4">
    <location>
        <begin position="94"/>
        <end position="109"/>
    </location>
</feature>
<dbReference type="STRING" id="429701.A0A2G9FX80"/>
<evidence type="ECO:0000256" key="2">
    <source>
        <dbReference type="ARBA" id="ARBA00022884"/>
    </source>
</evidence>
<feature type="region of interest" description="Disordered" evidence="4">
    <location>
        <begin position="70"/>
        <end position="126"/>
    </location>
</feature>
<feature type="compositionally biased region" description="Low complexity" evidence="4">
    <location>
        <begin position="79"/>
        <end position="93"/>
    </location>
</feature>
<feature type="compositionally biased region" description="Low complexity" evidence="4">
    <location>
        <begin position="410"/>
        <end position="428"/>
    </location>
</feature>
<dbReference type="OrthoDB" id="5988181at2759"/>
<feature type="region of interest" description="Disordered" evidence="4">
    <location>
        <begin position="152"/>
        <end position="176"/>
    </location>
</feature>
<dbReference type="PANTHER" id="PTHR46031">
    <property type="match status" value="1"/>
</dbReference>